<feature type="domain" description="TadE-like" evidence="1">
    <location>
        <begin position="2"/>
        <end position="35"/>
    </location>
</feature>
<sequence>MATPLLVAILLFVVMCGRLVSAQIDVQVAASSGARSASLLGHGGGIAEAERNARATLAAHGATCRRARVSVSGDQRPGGSVTVRVSCRVRLSDLVMLGIPGSRTVEASATSPVDRWAGS</sequence>
<evidence type="ECO:0000313" key="3">
    <source>
        <dbReference type="Proteomes" id="UP000629619"/>
    </source>
</evidence>
<organism evidence="2 3">
    <name type="scientific">Actinoplanes siamensis</name>
    <dbReference type="NCBI Taxonomy" id="1223317"/>
    <lineage>
        <taxon>Bacteria</taxon>
        <taxon>Bacillati</taxon>
        <taxon>Actinomycetota</taxon>
        <taxon>Actinomycetes</taxon>
        <taxon>Micromonosporales</taxon>
        <taxon>Micromonosporaceae</taxon>
        <taxon>Actinoplanes</taxon>
    </lineage>
</organism>
<evidence type="ECO:0000313" key="2">
    <source>
        <dbReference type="EMBL" id="GIF04650.1"/>
    </source>
</evidence>
<evidence type="ECO:0000259" key="1">
    <source>
        <dbReference type="Pfam" id="PF07811"/>
    </source>
</evidence>
<name>A0A919N5B3_9ACTN</name>
<gene>
    <name evidence="2" type="ORF">Asi03nite_21880</name>
</gene>
<dbReference type="EMBL" id="BOMW01000020">
    <property type="protein sequence ID" value="GIF04650.1"/>
    <property type="molecule type" value="Genomic_DNA"/>
</dbReference>
<accession>A0A919N5B3</accession>
<dbReference type="Pfam" id="PF07811">
    <property type="entry name" value="TadE"/>
    <property type="match status" value="1"/>
</dbReference>
<reference evidence="2" key="1">
    <citation type="submission" date="2021-01" db="EMBL/GenBank/DDBJ databases">
        <title>Whole genome shotgun sequence of Actinoplanes siamensis NBRC 109076.</title>
        <authorList>
            <person name="Komaki H."/>
            <person name="Tamura T."/>
        </authorList>
    </citation>
    <scope>NUCLEOTIDE SEQUENCE</scope>
    <source>
        <strain evidence="2">NBRC 109076</strain>
    </source>
</reference>
<dbReference type="AlphaFoldDB" id="A0A919N5B3"/>
<keyword evidence="3" id="KW-1185">Reference proteome</keyword>
<proteinExistence type="predicted"/>
<comment type="caution">
    <text evidence="2">The sequence shown here is derived from an EMBL/GenBank/DDBJ whole genome shotgun (WGS) entry which is preliminary data.</text>
</comment>
<dbReference type="Proteomes" id="UP000629619">
    <property type="component" value="Unassembled WGS sequence"/>
</dbReference>
<dbReference type="InterPro" id="IPR012495">
    <property type="entry name" value="TadE-like_dom"/>
</dbReference>
<protein>
    <recommendedName>
        <fullName evidence="1">TadE-like domain-containing protein</fullName>
    </recommendedName>
</protein>